<evidence type="ECO:0000256" key="1">
    <source>
        <dbReference type="SAM" id="Phobius"/>
    </source>
</evidence>
<evidence type="ECO:0000313" key="3">
    <source>
        <dbReference type="EMBL" id="SHG20671.1"/>
    </source>
</evidence>
<dbReference type="OrthoDB" id="3213712at2"/>
<dbReference type="AlphaFoldDB" id="A0A1M5HXD8"/>
<name>A0A1M5HXD8_9ACTN</name>
<evidence type="ECO:0000313" key="4">
    <source>
        <dbReference type="Proteomes" id="UP000186132"/>
    </source>
</evidence>
<feature type="transmembrane region" description="Helical" evidence="1">
    <location>
        <begin position="44"/>
        <end position="63"/>
    </location>
</feature>
<keyword evidence="4" id="KW-1185">Reference proteome</keyword>
<dbReference type="STRING" id="1206085.SAMN05443575_1675"/>
<proteinExistence type="predicted"/>
<keyword evidence="1" id="KW-0812">Transmembrane</keyword>
<dbReference type="RefSeq" id="WP_084180843.1">
    <property type="nucleotide sequence ID" value="NZ_FQVU01000002.1"/>
</dbReference>
<sequence>MDEPIRHAPSVRFAPDRRVTAAAAVGALVAAVLAAVTDDAAGRLLLLVGVVVLLALVAGDLVFSPRLVADAGGVVVRSPLARVALPWPQIEAVRADTRDRLGLRSTTLEVDAGSTLVVCSRRAIGADPAAAAELINAFAPPGAGRSVS</sequence>
<protein>
    <submittedName>
        <fullName evidence="3">PH domain-containing protein</fullName>
    </submittedName>
</protein>
<gene>
    <name evidence="3" type="ORF">SAMN05443575_1675</name>
</gene>
<dbReference type="Pfam" id="PF10756">
    <property type="entry name" value="bPH_6"/>
    <property type="match status" value="1"/>
</dbReference>
<dbReference type="EMBL" id="FQVU01000002">
    <property type="protein sequence ID" value="SHG20671.1"/>
    <property type="molecule type" value="Genomic_DNA"/>
</dbReference>
<evidence type="ECO:0000259" key="2">
    <source>
        <dbReference type="Pfam" id="PF10756"/>
    </source>
</evidence>
<organism evidence="3 4">
    <name type="scientific">Jatrophihabitans endophyticus</name>
    <dbReference type="NCBI Taxonomy" id="1206085"/>
    <lineage>
        <taxon>Bacteria</taxon>
        <taxon>Bacillati</taxon>
        <taxon>Actinomycetota</taxon>
        <taxon>Actinomycetes</taxon>
        <taxon>Jatrophihabitantales</taxon>
        <taxon>Jatrophihabitantaceae</taxon>
        <taxon>Jatrophihabitans</taxon>
    </lineage>
</organism>
<dbReference type="InterPro" id="IPR019692">
    <property type="entry name" value="CFP-6_PH"/>
</dbReference>
<keyword evidence="1" id="KW-0472">Membrane</keyword>
<feature type="domain" description="Low molecular weight protein antigen 6 PH" evidence="2">
    <location>
        <begin position="65"/>
        <end position="133"/>
    </location>
</feature>
<accession>A0A1M5HXD8</accession>
<keyword evidence="1" id="KW-1133">Transmembrane helix</keyword>
<reference evidence="3 4" key="1">
    <citation type="submission" date="2016-11" db="EMBL/GenBank/DDBJ databases">
        <authorList>
            <person name="Jaros S."/>
            <person name="Januszkiewicz K."/>
            <person name="Wedrychowicz H."/>
        </authorList>
    </citation>
    <scope>NUCLEOTIDE SEQUENCE [LARGE SCALE GENOMIC DNA]</scope>
    <source>
        <strain evidence="3 4">DSM 45627</strain>
    </source>
</reference>
<dbReference type="Proteomes" id="UP000186132">
    <property type="component" value="Unassembled WGS sequence"/>
</dbReference>